<gene>
    <name evidence="1" type="ORF">ACH4OY_24425</name>
</gene>
<name>A0ABW7SQ24_9ACTN</name>
<accession>A0ABW7SQ24</accession>
<keyword evidence="2" id="KW-1185">Reference proteome</keyword>
<dbReference type="RefSeq" id="WP_396683353.1">
    <property type="nucleotide sequence ID" value="NZ_JBIRPU010000021.1"/>
</dbReference>
<proteinExistence type="predicted"/>
<reference evidence="1 2" key="1">
    <citation type="submission" date="2024-10" db="EMBL/GenBank/DDBJ databases">
        <title>The Natural Products Discovery Center: Release of the First 8490 Sequenced Strains for Exploring Actinobacteria Biosynthetic Diversity.</title>
        <authorList>
            <person name="Kalkreuter E."/>
            <person name="Kautsar S.A."/>
            <person name="Yang D."/>
            <person name="Bader C.D."/>
            <person name="Teijaro C.N."/>
            <person name="Fluegel L."/>
            <person name="Davis C.M."/>
            <person name="Simpson J.R."/>
            <person name="Lauterbach L."/>
            <person name="Steele A.D."/>
            <person name="Gui C."/>
            <person name="Meng S."/>
            <person name="Li G."/>
            <person name="Viehrig K."/>
            <person name="Ye F."/>
            <person name="Su P."/>
            <person name="Kiefer A.F."/>
            <person name="Nichols A."/>
            <person name="Cepeda A.J."/>
            <person name="Yan W."/>
            <person name="Fan B."/>
            <person name="Jiang Y."/>
            <person name="Adhikari A."/>
            <person name="Zheng C.-J."/>
            <person name="Schuster L."/>
            <person name="Cowan T.M."/>
            <person name="Smanski M.J."/>
            <person name="Chevrette M.G."/>
            <person name="De Carvalho L.P.S."/>
            <person name="Shen B."/>
        </authorList>
    </citation>
    <scope>NUCLEOTIDE SEQUENCE [LARGE SCALE GENOMIC DNA]</scope>
    <source>
        <strain evidence="1 2">NPDC021253</strain>
    </source>
</reference>
<protein>
    <recommendedName>
        <fullName evidence="3">DUF732 domain-containing protein</fullName>
    </recommendedName>
</protein>
<comment type="caution">
    <text evidence="1">The sequence shown here is derived from an EMBL/GenBank/DDBJ whole genome shotgun (WGS) entry which is preliminary data.</text>
</comment>
<evidence type="ECO:0008006" key="3">
    <source>
        <dbReference type="Google" id="ProtNLM"/>
    </source>
</evidence>
<dbReference type="Proteomes" id="UP001611075">
    <property type="component" value="Unassembled WGS sequence"/>
</dbReference>
<evidence type="ECO:0000313" key="2">
    <source>
        <dbReference type="Proteomes" id="UP001611075"/>
    </source>
</evidence>
<sequence length="147" mass="16537">MRMRMRMRIALVLAVLGVLAGPVAVLGVHALHPRDEDGYLAYLKQYGDPHSYDPVPVLPPAGDLIAEGDAACSWMREQPYALWRADSQYHFQAVFGRYLRHAADRPLSWGGAIPKQEQVTAAAWAYLCPADWELREPRRRPFAPPSD</sequence>
<dbReference type="EMBL" id="JBIRPU010000021">
    <property type="protein sequence ID" value="MFI0795801.1"/>
    <property type="molecule type" value="Genomic_DNA"/>
</dbReference>
<evidence type="ECO:0000313" key="1">
    <source>
        <dbReference type="EMBL" id="MFI0795801.1"/>
    </source>
</evidence>
<organism evidence="1 2">
    <name type="scientific">Micromonospora rubida</name>
    <dbReference type="NCBI Taxonomy" id="2697657"/>
    <lineage>
        <taxon>Bacteria</taxon>
        <taxon>Bacillati</taxon>
        <taxon>Actinomycetota</taxon>
        <taxon>Actinomycetes</taxon>
        <taxon>Micromonosporales</taxon>
        <taxon>Micromonosporaceae</taxon>
        <taxon>Micromonospora</taxon>
    </lineage>
</organism>